<feature type="transmembrane region" description="Helical" evidence="1">
    <location>
        <begin position="134"/>
        <end position="153"/>
    </location>
</feature>
<sequence length="277" mass="29498">MQRDVGAVDLFQSLVPESLAMVVALLTQLGALWFAGFVLAGVYLFHDREDAVVIGGLLIASTAIWRAIKDAYRLPRPEQPLVAVESLPELLQPVFQYAVVNSGPGFPSGHAMTGTVVYFLLAEYLPVSTRRRRYTAAVGLVALVGATRITLGVHYLVDVIVGAALAQLLILGAGRILGRHPDRRATLAVLIGVCFAGLGLLVNLLVDPINPKDVLIVTASVTLLGWWEVVVRHGWKPPSATVRSLPPTVFKTAFGAVIAAQVAFGLLAFGVHTIALG</sequence>
<organism evidence="3 4">
    <name type="scientific">Natranaeroarchaeum sulfidigenes</name>
    <dbReference type="NCBI Taxonomy" id="2784880"/>
    <lineage>
        <taxon>Archaea</taxon>
        <taxon>Methanobacteriati</taxon>
        <taxon>Methanobacteriota</taxon>
        <taxon>Stenosarchaea group</taxon>
        <taxon>Halobacteria</taxon>
        <taxon>Halobacteriales</taxon>
        <taxon>Natronoarchaeaceae</taxon>
        <taxon>Natranaeroarchaeum</taxon>
    </lineage>
</organism>
<feature type="transmembrane region" description="Helical" evidence="1">
    <location>
        <begin position="252"/>
        <end position="275"/>
    </location>
</feature>
<dbReference type="Proteomes" id="UP000663586">
    <property type="component" value="Chromosome"/>
</dbReference>
<reference evidence="3" key="1">
    <citation type="submission" date="2020-11" db="EMBL/GenBank/DDBJ databases">
        <title>Carbohydrate-dependent, anaerobic sulfur respiration: A novel catabolism in halophilic archaea.</title>
        <authorList>
            <person name="Sorokin D.Y."/>
            <person name="Messina E."/>
            <person name="Smedile F."/>
            <person name="La Cono V."/>
            <person name="Hallsworth J.E."/>
            <person name="Yakimov M.M."/>
        </authorList>
    </citation>
    <scope>NUCLEOTIDE SEQUENCE</scope>
    <source>
        <strain evidence="3">AArc-S</strain>
    </source>
</reference>
<keyword evidence="1" id="KW-0472">Membrane</keyword>
<protein>
    <submittedName>
        <fullName evidence="3">Membrane-associated phospholipid phosphatase</fullName>
    </submittedName>
</protein>
<dbReference type="Gene3D" id="1.20.144.10">
    <property type="entry name" value="Phosphatidic acid phosphatase type 2/haloperoxidase"/>
    <property type="match status" value="1"/>
</dbReference>
<dbReference type="EMBL" id="CP064786">
    <property type="protein sequence ID" value="QSG03732.1"/>
    <property type="molecule type" value="Genomic_DNA"/>
</dbReference>
<feature type="transmembrane region" description="Helical" evidence="1">
    <location>
        <begin position="20"/>
        <end position="44"/>
    </location>
</feature>
<feature type="transmembrane region" description="Helical" evidence="1">
    <location>
        <begin position="185"/>
        <end position="202"/>
    </location>
</feature>
<dbReference type="InterPro" id="IPR036938">
    <property type="entry name" value="PAP2/HPO_sf"/>
</dbReference>
<dbReference type="KEGG" id="hara:AArcS_2536"/>
<evidence type="ECO:0000313" key="3">
    <source>
        <dbReference type="EMBL" id="QSG03732.1"/>
    </source>
</evidence>
<feature type="transmembrane region" description="Helical" evidence="1">
    <location>
        <begin position="159"/>
        <end position="178"/>
    </location>
</feature>
<keyword evidence="1" id="KW-0812">Transmembrane</keyword>
<evidence type="ECO:0000256" key="1">
    <source>
        <dbReference type="SAM" id="Phobius"/>
    </source>
</evidence>
<accession>A0A897MTA5</accession>
<dbReference type="SMART" id="SM00014">
    <property type="entry name" value="acidPPc"/>
    <property type="match status" value="1"/>
</dbReference>
<dbReference type="AlphaFoldDB" id="A0A897MTA5"/>
<keyword evidence="1" id="KW-1133">Transmembrane helix</keyword>
<dbReference type="InterPro" id="IPR000326">
    <property type="entry name" value="PAP2/HPO"/>
</dbReference>
<gene>
    <name evidence="3" type="primary">pgpB5</name>
    <name evidence="3" type="ORF">AArcS_2536</name>
</gene>
<feature type="domain" description="Phosphatidic acid phosphatase type 2/haloperoxidase" evidence="2">
    <location>
        <begin position="51"/>
        <end position="174"/>
    </location>
</feature>
<dbReference type="PANTHER" id="PTHR14969">
    <property type="entry name" value="SPHINGOSINE-1-PHOSPHATE PHOSPHOHYDROLASE"/>
    <property type="match status" value="1"/>
</dbReference>
<dbReference type="RefSeq" id="WP_238477778.1">
    <property type="nucleotide sequence ID" value="NZ_CP064786.1"/>
</dbReference>
<dbReference type="GeneID" id="70685917"/>
<proteinExistence type="predicted"/>
<evidence type="ECO:0000259" key="2">
    <source>
        <dbReference type="SMART" id="SM00014"/>
    </source>
</evidence>
<evidence type="ECO:0000313" key="4">
    <source>
        <dbReference type="Proteomes" id="UP000663586"/>
    </source>
</evidence>
<keyword evidence="4" id="KW-1185">Reference proteome</keyword>
<dbReference type="PANTHER" id="PTHR14969:SF13">
    <property type="entry name" value="AT30094P"/>
    <property type="match status" value="1"/>
</dbReference>
<feature type="transmembrane region" description="Helical" evidence="1">
    <location>
        <begin position="214"/>
        <end position="231"/>
    </location>
</feature>
<feature type="transmembrane region" description="Helical" evidence="1">
    <location>
        <begin position="51"/>
        <end position="68"/>
    </location>
</feature>
<dbReference type="Pfam" id="PF01569">
    <property type="entry name" value="PAP2"/>
    <property type="match status" value="1"/>
</dbReference>
<dbReference type="SUPFAM" id="SSF48317">
    <property type="entry name" value="Acid phosphatase/Vanadium-dependent haloperoxidase"/>
    <property type="match status" value="1"/>
</dbReference>
<feature type="transmembrane region" description="Helical" evidence="1">
    <location>
        <begin position="109"/>
        <end position="127"/>
    </location>
</feature>
<name>A0A897MTA5_9EURY</name>